<comment type="caution">
    <text evidence="4">The sequence shown here is derived from an EMBL/GenBank/DDBJ whole genome shotgun (WGS) entry which is preliminary data.</text>
</comment>
<protein>
    <submittedName>
        <fullName evidence="4">GNAT family N-acetyltransferase</fullName>
        <ecNumber evidence="4">2.3.-.-</ecNumber>
    </submittedName>
</protein>
<keyword evidence="5" id="KW-1185">Reference proteome</keyword>
<dbReference type="PANTHER" id="PTHR10545:SF29">
    <property type="entry name" value="GH14572P-RELATED"/>
    <property type="match status" value="1"/>
</dbReference>
<evidence type="ECO:0000256" key="2">
    <source>
        <dbReference type="ARBA" id="ARBA00023315"/>
    </source>
</evidence>
<dbReference type="PROSITE" id="PS51186">
    <property type="entry name" value="GNAT"/>
    <property type="match status" value="1"/>
</dbReference>
<dbReference type="GO" id="GO:0016746">
    <property type="term" value="F:acyltransferase activity"/>
    <property type="evidence" value="ECO:0007669"/>
    <property type="project" value="UniProtKB-KW"/>
</dbReference>
<name>A0ABV9YT23_9PSEU</name>
<feature type="domain" description="N-acetyltransferase" evidence="3">
    <location>
        <begin position="3"/>
        <end position="158"/>
    </location>
</feature>
<dbReference type="PANTHER" id="PTHR10545">
    <property type="entry name" value="DIAMINE N-ACETYLTRANSFERASE"/>
    <property type="match status" value="1"/>
</dbReference>
<reference evidence="5" key="1">
    <citation type="journal article" date="2019" name="Int. J. Syst. Evol. Microbiol.">
        <title>The Global Catalogue of Microorganisms (GCM) 10K type strain sequencing project: providing services to taxonomists for standard genome sequencing and annotation.</title>
        <authorList>
            <consortium name="The Broad Institute Genomics Platform"/>
            <consortium name="The Broad Institute Genome Sequencing Center for Infectious Disease"/>
            <person name="Wu L."/>
            <person name="Ma J."/>
        </authorList>
    </citation>
    <scope>NUCLEOTIDE SEQUENCE [LARGE SCALE GENOMIC DNA]</scope>
    <source>
        <strain evidence="5">CGMCC 4.7093</strain>
    </source>
</reference>
<dbReference type="CDD" id="cd04301">
    <property type="entry name" value="NAT_SF"/>
    <property type="match status" value="1"/>
</dbReference>
<evidence type="ECO:0000313" key="4">
    <source>
        <dbReference type="EMBL" id="MFC5064593.1"/>
    </source>
</evidence>
<gene>
    <name evidence="4" type="ORF">ACFPBZ_20390</name>
</gene>
<keyword evidence="2 4" id="KW-0012">Acyltransferase</keyword>
<evidence type="ECO:0000313" key="5">
    <source>
        <dbReference type="Proteomes" id="UP001595947"/>
    </source>
</evidence>
<accession>A0ABV9YT23</accession>
<dbReference type="RefSeq" id="WP_378037935.1">
    <property type="nucleotide sequence ID" value="NZ_JBHSIV010000024.1"/>
</dbReference>
<evidence type="ECO:0000256" key="1">
    <source>
        <dbReference type="ARBA" id="ARBA00022679"/>
    </source>
</evidence>
<dbReference type="EMBL" id="JBHSIV010000024">
    <property type="protein sequence ID" value="MFC5064593.1"/>
    <property type="molecule type" value="Genomic_DNA"/>
</dbReference>
<dbReference type="Pfam" id="PF00583">
    <property type="entry name" value="Acetyltransf_1"/>
    <property type="match status" value="1"/>
</dbReference>
<dbReference type="EC" id="2.3.-.-" evidence="4"/>
<dbReference type="InterPro" id="IPR051016">
    <property type="entry name" value="Diverse_Substrate_AcTransf"/>
</dbReference>
<dbReference type="Proteomes" id="UP001595947">
    <property type="component" value="Unassembled WGS sequence"/>
</dbReference>
<organism evidence="4 5">
    <name type="scientific">Actinomycetospora atypica</name>
    <dbReference type="NCBI Taxonomy" id="1290095"/>
    <lineage>
        <taxon>Bacteria</taxon>
        <taxon>Bacillati</taxon>
        <taxon>Actinomycetota</taxon>
        <taxon>Actinomycetes</taxon>
        <taxon>Pseudonocardiales</taxon>
        <taxon>Pseudonocardiaceae</taxon>
        <taxon>Actinomycetospora</taxon>
    </lineage>
</organism>
<dbReference type="InterPro" id="IPR000182">
    <property type="entry name" value="GNAT_dom"/>
</dbReference>
<sequence>MSVTIREARPDDVDALVRFVHELAAYEREPESCHLTAAQLHTALFGDSPAVFAAVATVDDEVAAMALWFVTFSTWTGVHGIHLEDLYVSPAHRRHGLARALLADLARTCLDRGWSRLEWAVLDWNTPALDFYATLSSVPTAGWTTHRVDGDALRALAT</sequence>
<dbReference type="InterPro" id="IPR016181">
    <property type="entry name" value="Acyl_CoA_acyltransferase"/>
</dbReference>
<evidence type="ECO:0000259" key="3">
    <source>
        <dbReference type="PROSITE" id="PS51186"/>
    </source>
</evidence>
<keyword evidence="1 4" id="KW-0808">Transferase</keyword>
<proteinExistence type="predicted"/>
<dbReference type="Gene3D" id="3.40.630.30">
    <property type="match status" value="1"/>
</dbReference>
<dbReference type="SUPFAM" id="SSF55729">
    <property type="entry name" value="Acyl-CoA N-acyltransferases (Nat)"/>
    <property type="match status" value="1"/>
</dbReference>